<keyword evidence="4" id="KW-0809">Transit peptide</keyword>
<keyword evidence="5 6" id="KW-0496">Mitochondrion</keyword>
<dbReference type="OrthoDB" id="5295771at2759"/>
<keyword evidence="9" id="KW-1185">Reference proteome</keyword>
<dbReference type="SUPFAM" id="SSF51219">
    <property type="entry name" value="TRAP-like"/>
    <property type="match status" value="1"/>
</dbReference>
<evidence type="ECO:0000256" key="1">
    <source>
        <dbReference type="ARBA" id="ARBA00004173"/>
    </source>
</evidence>
<organism evidence="8 9">
    <name type="scientific">Cryomyces minteri</name>
    <dbReference type="NCBI Taxonomy" id="331657"/>
    <lineage>
        <taxon>Eukaryota</taxon>
        <taxon>Fungi</taxon>
        <taxon>Dikarya</taxon>
        <taxon>Ascomycota</taxon>
        <taxon>Pezizomycotina</taxon>
        <taxon>Dothideomycetes</taxon>
        <taxon>Dothideomycetes incertae sedis</taxon>
        <taxon>Cryomyces</taxon>
    </lineage>
</organism>
<sequence>MSLAHWGNSQVTGRGLLALVGKGQVYQITLKAGEEYVVHPSNLVAYTVTQTPPLPYRFGSSTLRLQVPGLNLGALVPNTKFFRVMHETATWQAITGALFRLFLKFQGPSTILLQSRASRISDVLTARDIAEIADSPAGAAQSTVQLRLSKEGGHGSSNSATGATTPPPPPTSIKYATVKSDGKVEVRDS</sequence>
<dbReference type="Gene3D" id="3.60.160.10">
    <property type="entry name" value="Mitochondrial biogenesis AIM24"/>
    <property type="match status" value="1"/>
</dbReference>
<evidence type="ECO:0000256" key="3">
    <source>
        <dbReference type="ARBA" id="ARBA00013287"/>
    </source>
</evidence>
<feature type="compositionally biased region" description="Basic and acidic residues" evidence="7">
    <location>
        <begin position="180"/>
        <end position="189"/>
    </location>
</feature>
<accession>A0A4U0X1P5</accession>
<evidence type="ECO:0000256" key="2">
    <source>
        <dbReference type="ARBA" id="ARBA00009322"/>
    </source>
</evidence>
<comment type="caution">
    <text evidence="8">The sequence shown here is derived from an EMBL/GenBank/DDBJ whole genome shotgun (WGS) entry which is preliminary data.</text>
</comment>
<dbReference type="PANTHER" id="PTHR36959">
    <property type="entry name" value="ALTERED INHERITANCE OF MITOCHONDRIA PROTEIN 24, MITOCHONDRIAL"/>
    <property type="match status" value="1"/>
</dbReference>
<dbReference type="AlphaFoldDB" id="A0A4U0X1P5"/>
<evidence type="ECO:0000256" key="5">
    <source>
        <dbReference type="ARBA" id="ARBA00023128"/>
    </source>
</evidence>
<comment type="subcellular location">
    <subcellularLocation>
        <location evidence="1 6">Mitochondrion</location>
    </subcellularLocation>
</comment>
<evidence type="ECO:0000256" key="7">
    <source>
        <dbReference type="SAM" id="MobiDB-lite"/>
    </source>
</evidence>
<proteinExistence type="inferred from homology"/>
<feature type="region of interest" description="Disordered" evidence="7">
    <location>
        <begin position="147"/>
        <end position="189"/>
    </location>
</feature>
<evidence type="ECO:0000256" key="6">
    <source>
        <dbReference type="RuleBase" id="RU363045"/>
    </source>
</evidence>
<reference evidence="8 9" key="1">
    <citation type="submission" date="2017-03" db="EMBL/GenBank/DDBJ databases">
        <title>Genomes of endolithic fungi from Antarctica.</title>
        <authorList>
            <person name="Coleine C."/>
            <person name="Masonjones S."/>
            <person name="Stajich J.E."/>
        </authorList>
    </citation>
    <scope>NUCLEOTIDE SEQUENCE [LARGE SCALE GENOMIC DNA]</scope>
    <source>
        <strain evidence="8 9">CCFEE 5187</strain>
    </source>
</reference>
<dbReference type="PANTHER" id="PTHR36959:SF2">
    <property type="entry name" value="ALTERED INHERITANCE OF MITOCHONDRIA PROTEIN 24, MITOCHONDRIAL"/>
    <property type="match status" value="1"/>
</dbReference>
<protein>
    <recommendedName>
        <fullName evidence="3 6">Altered inheritance of mitochondria protein 24, mitochondrial</fullName>
    </recommendedName>
</protein>
<dbReference type="Pfam" id="PF01987">
    <property type="entry name" value="AIM24"/>
    <property type="match status" value="1"/>
</dbReference>
<evidence type="ECO:0000313" key="9">
    <source>
        <dbReference type="Proteomes" id="UP000308768"/>
    </source>
</evidence>
<dbReference type="InterPro" id="IPR036983">
    <property type="entry name" value="AIM24_sf"/>
</dbReference>
<evidence type="ECO:0000256" key="4">
    <source>
        <dbReference type="ARBA" id="ARBA00022946"/>
    </source>
</evidence>
<comment type="similarity">
    <text evidence="2 6">Belongs to the AIM24 family.</text>
</comment>
<dbReference type="GO" id="GO:0007007">
    <property type="term" value="P:inner mitochondrial membrane organization"/>
    <property type="evidence" value="ECO:0007669"/>
    <property type="project" value="TreeGrafter"/>
</dbReference>
<dbReference type="EMBL" id="NAJN01000667">
    <property type="protein sequence ID" value="TKA70162.1"/>
    <property type="molecule type" value="Genomic_DNA"/>
</dbReference>
<evidence type="ECO:0000313" key="8">
    <source>
        <dbReference type="EMBL" id="TKA70162.1"/>
    </source>
</evidence>
<dbReference type="InterPro" id="IPR002838">
    <property type="entry name" value="AIM24"/>
</dbReference>
<dbReference type="Proteomes" id="UP000308768">
    <property type="component" value="Unassembled WGS sequence"/>
</dbReference>
<dbReference type="InterPro" id="IPR016031">
    <property type="entry name" value="Trp_RNA-bd_attenuator-like_dom"/>
</dbReference>
<name>A0A4U0X1P5_9PEZI</name>
<gene>
    <name evidence="8" type="ORF">B0A49_05951</name>
</gene>
<dbReference type="GO" id="GO:0005743">
    <property type="term" value="C:mitochondrial inner membrane"/>
    <property type="evidence" value="ECO:0007669"/>
    <property type="project" value="TreeGrafter"/>
</dbReference>